<reference evidence="3" key="1">
    <citation type="submission" date="2018-05" db="EMBL/GenBank/DDBJ databases">
        <authorList>
            <person name="Lanie J.A."/>
            <person name="Ng W.-L."/>
            <person name="Kazmierczak K.M."/>
            <person name="Andrzejewski T.M."/>
            <person name="Davidsen T.M."/>
            <person name="Wayne K.J."/>
            <person name="Tettelin H."/>
            <person name="Glass J.I."/>
            <person name="Rusch D."/>
            <person name="Podicherti R."/>
            <person name="Tsui H.-C.T."/>
            <person name="Winkler M.E."/>
        </authorList>
    </citation>
    <scope>NUCLEOTIDE SEQUENCE</scope>
</reference>
<feature type="transmembrane region" description="Helical" evidence="1">
    <location>
        <begin position="96"/>
        <end position="118"/>
    </location>
</feature>
<dbReference type="Pfam" id="PF02517">
    <property type="entry name" value="Rce1-like"/>
    <property type="match status" value="1"/>
</dbReference>
<evidence type="ECO:0000256" key="1">
    <source>
        <dbReference type="SAM" id="Phobius"/>
    </source>
</evidence>
<dbReference type="GO" id="GO:0004175">
    <property type="term" value="F:endopeptidase activity"/>
    <property type="evidence" value="ECO:0007669"/>
    <property type="project" value="UniProtKB-ARBA"/>
</dbReference>
<dbReference type="GO" id="GO:0080120">
    <property type="term" value="P:CAAX-box protein maturation"/>
    <property type="evidence" value="ECO:0007669"/>
    <property type="project" value="UniProtKB-ARBA"/>
</dbReference>
<gene>
    <name evidence="3" type="ORF">METZ01_LOCUS281276</name>
</gene>
<protein>
    <recommendedName>
        <fullName evidence="2">CAAX prenyl protease 2/Lysostaphin resistance protein A-like domain-containing protein</fullName>
    </recommendedName>
</protein>
<evidence type="ECO:0000313" key="3">
    <source>
        <dbReference type="EMBL" id="SVC28422.1"/>
    </source>
</evidence>
<feature type="transmembrane region" description="Helical" evidence="1">
    <location>
        <begin position="124"/>
        <end position="142"/>
    </location>
</feature>
<organism evidence="3">
    <name type="scientific">marine metagenome</name>
    <dbReference type="NCBI Taxonomy" id="408172"/>
    <lineage>
        <taxon>unclassified sequences</taxon>
        <taxon>metagenomes</taxon>
        <taxon>ecological metagenomes</taxon>
    </lineage>
</organism>
<proteinExistence type="predicted"/>
<keyword evidence="1" id="KW-1133">Transmembrane helix</keyword>
<dbReference type="EMBL" id="UINC01083074">
    <property type="protein sequence ID" value="SVC28422.1"/>
    <property type="molecule type" value="Genomic_DNA"/>
</dbReference>
<sequence>MTQSESSQRRLQRAPDFTGNLLNTFADVVLRHGLPGAILGFLFLLYPLTRDPLMDSIQGAVIAPVNYLAGGLVILAGMITFSGIRDKEWDPIRLGWILYLLGVSIWEEWVFRVALPYVLADMEVNFRVAVIASNLAFGLMHYFTLRWKWQWCLFAFLGGVGLSRQFHAQEDFLMIVAIHWIATFINTPQEPGRRQENFRV</sequence>
<feature type="domain" description="CAAX prenyl protease 2/Lysostaphin resistance protein A-like" evidence="2">
    <location>
        <begin position="94"/>
        <end position="184"/>
    </location>
</feature>
<dbReference type="AlphaFoldDB" id="A0A382KZD8"/>
<keyword evidence="1" id="KW-0812">Transmembrane</keyword>
<name>A0A382KZD8_9ZZZZ</name>
<evidence type="ECO:0000259" key="2">
    <source>
        <dbReference type="Pfam" id="PF02517"/>
    </source>
</evidence>
<feature type="transmembrane region" description="Helical" evidence="1">
    <location>
        <begin position="21"/>
        <end position="45"/>
    </location>
</feature>
<accession>A0A382KZD8</accession>
<keyword evidence="1" id="KW-0472">Membrane</keyword>
<dbReference type="InterPro" id="IPR003675">
    <property type="entry name" value="Rce1/LyrA-like_dom"/>
</dbReference>
<feature type="transmembrane region" description="Helical" evidence="1">
    <location>
        <begin position="65"/>
        <end position="84"/>
    </location>
</feature>